<reference evidence="1" key="1">
    <citation type="submission" date="2020-03" db="EMBL/GenBank/DDBJ databases">
        <title>The deep terrestrial virosphere.</title>
        <authorList>
            <person name="Holmfeldt K."/>
            <person name="Nilsson E."/>
            <person name="Simone D."/>
            <person name="Lopez-Fernandez M."/>
            <person name="Wu X."/>
            <person name="de Brujin I."/>
            <person name="Lundin D."/>
            <person name="Andersson A."/>
            <person name="Bertilsson S."/>
            <person name="Dopson M."/>
        </authorList>
    </citation>
    <scope>NUCLEOTIDE SEQUENCE</scope>
    <source>
        <strain evidence="1">MM415A02949</strain>
    </source>
</reference>
<sequence>MPKPIENKPSAAYCFDKRGRLVGIQDVTGWSLAQLVEFCRSQKRMDRRAVVSSHGRAICDACRIDLGARPDIPAGQVSHGKCPVCYEAALREIEAFNARAMLPAETEG</sequence>
<dbReference type="EMBL" id="MT141918">
    <property type="protein sequence ID" value="QJA72028.1"/>
    <property type="molecule type" value="Genomic_DNA"/>
</dbReference>
<accession>A0A6M3JRT8</accession>
<protein>
    <submittedName>
        <fullName evidence="1">Uncharacterized protein</fullName>
    </submittedName>
</protein>
<dbReference type="AlphaFoldDB" id="A0A6M3JRT8"/>
<organism evidence="1">
    <name type="scientific">viral metagenome</name>
    <dbReference type="NCBI Taxonomy" id="1070528"/>
    <lineage>
        <taxon>unclassified sequences</taxon>
        <taxon>metagenomes</taxon>
        <taxon>organismal metagenomes</taxon>
    </lineage>
</organism>
<gene>
    <name evidence="1" type="ORF">MM415A02949_0012</name>
</gene>
<name>A0A6M3JRT8_9ZZZZ</name>
<proteinExistence type="predicted"/>
<evidence type="ECO:0000313" key="1">
    <source>
        <dbReference type="EMBL" id="QJA72028.1"/>
    </source>
</evidence>